<comment type="caution">
    <text evidence="2">The sequence shown here is derived from an EMBL/GenBank/DDBJ whole genome shotgun (WGS) entry which is preliminary data.</text>
</comment>
<sequence length="221" mass="24945">MSLDISLLFSCTVLIPLIMGLVRVNRVRSSYQPFLLFLLLAFTAEVVGYVSAKLTRSNMLSANIYTLLEAGLILYQFYAWGFLKKRPGLLIALVGAYLLTWTIENLVAGNLSENFCSYFVVLYSLVTVLLCINEINSLITAWSGNLFTHAKFLICIGFIIIGVYSLITEGTMLIDPGNSFVTNKIFTLYIFINAFVNIVYAVAVYFMPVRDDYYFSKRFKA</sequence>
<keyword evidence="3" id="KW-1185">Reference proteome</keyword>
<feature type="transmembrane region" description="Helical" evidence="1">
    <location>
        <begin position="115"/>
        <end position="132"/>
    </location>
</feature>
<feature type="transmembrane region" description="Helical" evidence="1">
    <location>
        <begin position="64"/>
        <end position="83"/>
    </location>
</feature>
<feature type="transmembrane region" description="Helical" evidence="1">
    <location>
        <begin position="186"/>
        <end position="208"/>
    </location>
</feature>
<keyword evidence="1" id="KW-0812">Transmembrane</keyword>
<name>A0A512RMI5_9BACT</name>
<evidence type="ECO:0000313" key="2">
    <source>
        <dbReference type="EMBL" id="GEP96924.1"/>
    </source>
</evidence>
<feature type="transmembrane region" description="Helical" evidence="1">
    <location>
        <begin position="34"/>
        <end position="52"/>
    </location>
</feature>
<accession>A0A512RMI5</accession>
<feature type="transmembrane region" description="Helical" evidence="1">
    <location>
        <begin position="90"/>
        <end position="109"/>
    </location>
</feature>
<feature type="transmembrane region" description="Helical" evidence="1">
    <location>
        <begin position="6"/>
        <end position="22"/>
    </location>
</feature>
<organism evidence="2 3">
    <name type="scientific">Chitinophaga cymbidii</name>
    <dbReference type="NCBI Taxonomy" id="1096750"/>
    <lineage>
        <taxon>Bacteria</taxon>
        <taxon>Pseudomonadati</taxon>
        <taxon>Bacteroidota</taxon>
        <taxon>Chitinophagia</taxon>
        <taxon>Chitinophagales</taxon>
        <taxon>Chitinophagaceae</taxon>
        <taxon>Chitinophaga</taxon>
    </lineage>
</organism>
<keyword evidence="1" id="KW-1133">Transmembrane helix</keyword>
<evidence type="ECO:0000256" key="1">
    <source>
        <dbReference type="SAM" id="Phobius"/>
    </source>
</evidence>
<proteinExistence type="predicted"/>
<feature type="transmembrane region" description="Helical" evidence="1">
    <location>
        <begin position="152"/>
        <end position="174"/>
    </location>
</feature>
<dbReference type="AlphaFoldDB" id="A0A512RMI5"/>
<dbReference type="EMBL" id="BKAU01000003">
    <property type="protein sequence ID" value="GEP96924.1"/>
    <property type="molecule type" value="Genomic_DNA"/>
</dbReference>
<reference evidence="2 3" key="1">
    <citation type="submission" date="2019-07" db="EMBL/GenBank/DDBJ databases">
        <title>Whole genome shotgun sequence of Chitinophaga cymbidii NBRC 109752.</title>
        <authorList>
            <person name="Hosoyama A."/>
            <person name="Uohara A."/>
            <person name="Ohji S."/>
            <person name="Ichikawa N."/>
        </authorList>
    </citation>
    <scope>NUCLEOTIDE SEQUENCE [LARGE SCALE GENOMIC DNA]</scope>
    <source>
        <strain evidence="2 3">NBRC 109752</strain>
    </source>
</reference>
<protein>
    <submittedName>
        <fullName evidence="2">Uncharacterized protein</fullName>
    </submittedName>
</protein>
<gene>
    <name evidence="2" type="ORF">CCY01nite_31840</name>
</gene>
<keyword evidence="1" id="KW-0472">Membrane</keyword>
<dbReference type="Proteomes" id="UP000321436">
    <property type="component" value="Unassembled WGS sequence"/>
</dbReference>
<evidence type="ECO:0000313" key="3">
    <source>
        <dbReference type="Proteomes" id="UP000321436"/>
    </source>
</evidence>